<evidence type="ECO:0000256" key="2">
    <source>
        <dbReference type="ARBA" id="ARBA00023082"/>
    </source>
</evidence>
<keyword evidence="3" id="KW-0238">DNA-binding</keyword>
<gene>
    <name evidence="8" type="ORF">SAMN05192576_3656</name>
</gene>
<dbReference type="RefSeq" id="WP_091026246.1">
    <property type="nucleotide sequence ID" value="NZ_BKAE01000009.1"/>
</dbReference>
<organism evidence="8 9">
    <name type="scientific">Nocardioides szechwanensis</name>
    <dbReference type="NCBI Taxonomy" id="1005944"/>
    <lineage>
        <taxon>Bacteria</taxon>
        <taxon>Bacillati</taxon>
        <taxon>Actinomycetota</taxon>
        <taxon>Actinomycetes</taxon>
        <taxon>Propionibacteriales</taxon>
        <taxon>Nocardioidaceae</taxon>
        <taxon>Nocardioides</taxon>
    </lineage>
</organism>
<keyword evidence="1" id="KW-0805">Transcription regulation</keyword>
<evidence type="ECO:0000259" key="6">
    <source>
        <dbReference type="Pfam" id="PF04542"/>
    </source>
</evidence>
<accession>A0A1H0I218</accession>
<dbReference type="Pfam" id="PF04539">
    <property type="entry name" value="Sigma70_r3"/>
    <property type="match status" value="1"/>
</dbReference>
<dbReference type="InterPro" id="IPR007627">
    <property type="entry name" value="RNA_pol_sigma70_r2"/>
</dbReference>
<evidence type="ECO:0000259" key="7">
    <source>
        <dbReference type="Pfam" id="PF04545"/>
    </source>
</evidence>
<dbReference type="InterPro" id="IPR013324">
    <property type="entry name" value="RNA_pol_sigma_r3/r4-like"/>
</dbReference>
<dbReference type="OrthoDB" id="9804285at2"/>
<name>A0A1H0I218_9ACTN</name>
<dbReference type="GO" id="GO:0006352">
    <property type="term" value="P:DNA-templated transcription initiation"/>
    <property type="evidence" value="ECO:0007669"/>
    <property type="project" value="InterPro"/>
</dbReference>
<dbReference type="GO" id="GO:0003677">
    <property type="term" value="F:DNA binding"/>
    <property type="evidence" value="ECO:0007669"/>
    <property type="project" value="UniProtKB-KW"/>
</dbReference>
<dbReference type="InterPro" id="IPR007624">
    <property type="entry name" value="RNA_pol_sigma70_r3"/>
</dbReference>
<evidence type="ECO:0000256" key="4">
    <source>
        <dbReference type="ARBA" id="ARBA00023163"/>
    </source>
</evidence>
<dbReference type="SUPFAM" id="SSF88946">
    <property type="entry name" value="Sigma2 domain of RNA polymerase sigma factors"/>
    <property type="match status" value="1"/>
</dbReference>
<dbReference type="STRING" id="1005944.SAMN05192576_3656"/>
<feature type="domain" description="RNA polymerase sigma-70 region 2" evidence="6">
    <location>
        <begin position="45"/>
        <end position="111"/>
    </location>
</feature>
<protein>
    <submittedName>
        <fullName evidence="8">RNA polymerase sigma-B factor</fullName>
    </submittedName>
</protein>
<feature type="domain" description="RNA polymerase sigma-70 region 4" evidence="7">
    <location>
        <begin position="207"/>
        <end position="255"/>
    </location>
</feature>
<dbReference type="Pfam" id="PF04545">
    <property type="entry name" value="Sigma70_r4"/>
    <property type="match status" value="1"/>
</dbReference>
<dbReference type="Proteomes" id="UP000199004">
    <property type="component" value="Unassembled WGS sequence"/>
</dbReference>
<dbReference type="InterPro" id="IPR013325">
    <property type="entry name" value="RNA_pol_sigma_r2"/>
</dbReference>
<keyword evidence="9" id="KW-1185">Reference proteome</keyword>
<dbReference type="PANTHER" id="PTHR30385:SF4">
    <property type="entry name" value="RNA POLYMERASE SIGMA-E FACTOR"/>
    <property type="match status" value="1"/>
</dbReference>
<dbReference type="InterPro" id="IPR007630">
    <property type="entry name" value="RNA_pol_sigma70_r4"/>
</dbReference>
<dbReference type="GO" id="GO:0016987">
    <property type="term" value="F:sigma factor activity"/>
    <property type="evidence" value="ECO:0007669"/>
    <property type="project" value="UniProtKB-KW"/>
</dbReference>
<dbReference type="Pfam" id="PF04542">
    <property type="entry name" value="Sigma70_r2"/>
    <property type="match status" value="1"/>
</dbReference>
<evidence type="ECO:0000259" key="5">
    <source>
        <dbReference type="Pfam" id="PF04539"/>
    </source>
</evidence>
<dbReference type="AlphaFoldDB" id="A0A1H0I218"/>
<keyword evidence="2" id="KW-0731">Sigma factor</keyword>
<dbReference type="PANTHER" id="PTHR30385">
    <property type="entry name" value="SIGMA FACTOR F FLAGELLAR"/>
    <property type="match status" value="1"/>
</dbReference>
<reference evidence="8 9" key="1">
    <citation type="submission" date="2016-10" db="EMBL/GenBank/DDBJ databases">
        <authorList>
            <person name="de Groot N.N."/>
        </authorList>
    </citation>
    <scope>NUCLEOTIDE SEQUENCE [LARGE SCALE GENOMIC DNA]</scope>
    <source>
        <strain evidence="8 9">CGMCC 1.11147</strain>
    </source>
</reference>
<dbReference type="InterPro" id="IPR036388">
    <property type="entry name" value="WH-like_DNA-bd_sf"/>
</dbReference>
<dbReference type="EMBL" id="FNIC01000007">
    <property type="protein sequence ID" value="SDO25502.1"/>
    <property type="molecule type" value="Genomic_DNA"/>
</dbReference>
<keyword evidence="4" id="KW-0804">Transcription</keyword>
<dbReference type="InterPro" id="IPR014284">
    <property type="entry name" value="RNA_pol_sigma-70_dom"/>
</dbReference>
<evidence type="ECO:0000256" key="1">
    <source>
        <dbReference type="ARBA" id="ARBA00023015"/>
    </source>
</evidence>
<dbReference type="Gene3D" id="1.20.120.1810">
    <property type="match status" value="1"/>
</dbReference>
<dbReference type="NCBIfam" id="TIGR02937">
    <property type="entry name" value="sigma70-ECF"/>
    <property type="match status" value="1"/>
</dbReference>
<evidence type="ECO:0000313" key="8">
    <source>
        <dbReference type="EMBL" id="SDO25502.1"/>
    </source>
</evidence>
<dbReference type="SUPFAM" id="SSF88659">
    <property type="entry name" value="Sigma3 and sigma4 domains of RNA polymerase sigma factors"/>
    <property type="match status" value="2"/>
</dbReference>
<feature type="domain" description="RNA polymerase sigma-70 region 3" evidence="5">
    <location>
        <begin position="133"/>
        <end position="189"/>
    </location>
</feature>
<evidence type="ECO:0000256" key="3">
    <source>
        <dbReference type="ARBA" id="ARBA00023125"/>
    </source>
</evidence>
<proteinExistence type="predicted"/>
<dbReference type="Gene3D" id="1.10.10.10">
    <property type="entry name" value="Winged helix-like DNA-binding domain superfamily/Winged helix DNA-binding domain"/>
    <property type="match status" value="2"/>
</dbReference>
<evidence type="ECO:0000313" key="9">
    <source>
        <dbReference type="Proteomes" id="UP000199004"/>
    </source>
</evidence>
<dbReference type="CDD" id="cd06171">
    <property type="entry name" value="Sigma70_r4"/>
    <property type="match status" value="1"/>
</dbReference>
<sequence length="264" mass="29508">MTISTLGRTVPRDVRSSETARLFALVSEADEAEREVLLEQVVTLNIQVAHAIARRYQNRGVAIEDLEQVACLALVRAAQRFDHTMDRDFLSYAVPTMTGEVKRYFRDHGWTIRPPRRIQEIQSRVIEAHKQGTEHGRSPTPSEIAERLDLKVDDVVEALGAGVCFQPISIDQAVEADSLESLSDFLTIDDEGALNAAEARVLLAPVLRRLDRDELRLLAMAYGEGMTQQQIGDALGVTQMTISRRLTRVLAKLRQELNAQQHAA</sequence>